<evidence type="ECO:0000313" key="1">
    <source>
        <dbReference type="EMBL" id="CDM34652.1"/>
    </source>
</evidence>
<accession>W6QYM7</accession>
<dbReference type="AlphaFoldDB" id="W6QYM7"/>
<dbReference type="OMA" id="LEECIWP"/>
<evidence type="ECO:0000313" key="2">
    <source>
        <dbReference type="Proteomes" id="UP000030686"/>
    </source>
</evidence>
<keyword evidence="2" id="KW-1185">Reference proteome</keyword>
<gene>
    <name evidence="1" type="ORF">PROQFM164_S03g001377</name>
</gene>
<dbReference type="EMBL" id="HG792017">
    <property type="protein sequence ID" value="CDM34652.1"/>
    <property type="molecule type" value="Genomic_DNA"/>
</dbReference>
<dbReference type="Proteomes" id="UP000030686">
    <property type="component" value="Unassembled WGS sequence"/>
</dbReference>
<organism evidence="1 2">
    <name type="scientific">Penicillium roqueforti (strain FM164)</name>
    <dbReference type="NCBI Taxonomy" id="1365484"/>
    <lineage>
        <taxon>Eukaryota</taxon>
        <taxon>Fungi</taxon>
        <taxon>Dikarya</taxon>
        <taxon>Ascomycota</taxon>
        <taxon>Pezizomycotina</taxon>
        <taxon>Eurotiomycetes</taxon>
        <taxon>Eurotiomycetidae</taxon>
        <taxon>Eurotiales</taxon>
        <taxon>Aspergillaceae</taxon>
        <taxon>Penicillium</taxon>
    </lineage>
</organism>
<proteinExistence type="predicted"/>
<reference evidence="1" key="1">
    <citation type="journal article" date="2014" name="Nat. Commun.">
        <title>Multiple recent horizontal transfers of a large genomic region in cheese making fungi.</title>
        <authorList>
            <person name="Cheeseman K."/>
            <person name="Ropars J."/>
            <person name="Renault P."/>
            <person name="Dupont J."/>
            <person name="Gouzy J."/>
            <person name="Branca A."/>
            <person name="Abraham A.L."/>
            <person name="Ceppi M."/>
            <person name="Conseiller E."/>
            <person name="Debuchy R."/>
            <person name="Malagnac F."/>
            <person name="Goarin A."/>
            <person name="Silar P."/>
            <person name="Lacoste S."/>
            <person name="Sallet E."/>
            <person name="Bensimon A."/>
            <person name="Giraud T."/>
            <person name="Brygoo Y."/>
        </authorList>
    </citation>
    <scope>NUCLEOTIDE SEQUENCE [LARGE SCALE GENOMIC DNA]</scope>
    <source>
        <strain evidence="1">FM164</strain>
    </source>
</reference>
<name>W6QYM7_PENRF</name>
<dbReference type="OrthoDB" id="4362757at2759"/>
<dbReference type="STRING" id="1365484.W6QYM7"/>
<sequence length="245" mass="27962">MASLEPHKVFLITEILELILLATNTRTLLASAQRVFRKWHFLIRDSSDLQAALFFKPVNYTLPRGTPGIRNPLLEECIWPWFCGRQAHKWKAPLVEGGAKIPQIDPQSDEVFLRKGASWKRMLFQQPPRSCIGFIEKDGKAVNGPAYTEVKVQPRGSQGYLRIRDVVLPCTNILNEVHPLLDEGLLWYGFIGERQLPLNPWEEEYRTDSERYGEISRSQNVDAFEDNGLAIMVLGCYIFGSVVFG</sequence>
<protein>
    <submittedName>
        <fullName evidence="1">Genomic scaffold, ProqFM164S03</fullName>
    </submittedName>
</protein>